<evidence type="ECO:0000256" key="2">
    <source>
        <dbReference type="ARBA" id="ARBA00023136"/>
    </source>
</evidence>
<dbReference type="GO" id="GO:0005230">
    <property type="term" value="F:extracellular ligand-gated monoatomic ion channel activity"/>
    <property type="evidence" value="ECO:0007669"/>
    <property type="project" value="InterPro"/>
</dbReference>
<dbReference type="InterPro" id="IPR006202">
    <property type="entry name" value="Neur_chan_lig-bd"/>
</dbReference>
<dbReference type="GO" id="GO:0016020">
    <property type="term" value="C:membrane"/>
    <property type="evidence" value="ECO:0007669"/>
    <property type="project" value="UniProtKB-SubCell"/>
</dbReference>
<evidence type="ECO:0000259" key="3">
    <source>
        <dbReference type="Pfam" id="PF02931"/>
    </source>
</evidence>
<protein>
    <submittedName>
        <fullName evidence="4">CHRNN</fullName>
    </submittedName>
</protein>
<organism evidence="4 5">
    <name type="scientific">Mytilus coruscus</name>
    <name type="common">Sea mussel</name>
    <dbReference type="NCBI Taxonomy" id="42192"/>
    <lineage>
        <taxon>Eukaryota</taxon>
        <taxon>Metazoa</taxon>
        <taxon>Spiralia</taxon>
        <taxon>Lophotrochozoa</taxon>
        <taxon>Mollusca</taxon>
        <taxon>Bivalvia</taxon>
        <taxon>Autobranchia</taxon>
        <taxon>Pteriomorphia</taxon>
        <taxon>Mytilida</taxon>
        <taxon>Mytiloidea</taxon>
        <taxon>Mytilidae</taxon>
        <taxon>Mytilinae</taxon>
        <taxon>Mytilus</taxon>
    </lineage>
</organism>
<dbReference type="PANTHER" id="PTHR18945">
    <property type="entry name" value="NEUROTRANSMITTER GATED ION CHANNEL"/>
    <property type="match status" value="1"/>
</dbReference>
<reference evidence="4 5" key="1">
    <citation type="submission" date="2020-06" db="EMBL/GenBank/DDBJ databases">
        <authorList>
            <person name="Li R."/>
            <person name="Bekaert M."/>
        </authorList>
    </citation>
    <scope>NUCLEOTIDE SEQUENCE [LARGE SCALE GENOMIC DNA]</scope>
    <source>
        <strain evidence="5">wild</strain>
    </source>
</reference>
<dbReference type="Proteomes" id="UP000507470">
    <property type="component" value="Unassembled WGS sequence"/>
</dbReference>
<evidence type="ECO:0000313" key="4">
    <source>
        <dbReference type="EMBL" id="CAC5408801.1"/>
    </source>
</evidence>
<dbReference type="InterPro" id="IPR006201">
    <property type="entry name" value="Neur_channel"/>
</dbReference>
<evidence type="ECO:0000256" key="1">
    <source>
        <dbReference type="ARBA" id="ARBA00004141"/>
    </source>
</evidence>
<dbReference type="PROSITE" id="PS00236">
    <property type="entry name" value="NEUROTR_ION_CHANNEL"/>
    <property type="match status" value="1"/>
</dbReference>
<dbReference type="OrthoDB" id="410315at2759"/>
<feature type="domain" description="Neurotransmitter-gated ion-channel ligand-binding" evidence="3">
    <location>
        <begin position="211"/>
        <end position="295"/>
    </location>
</feature>
<dbReference type="AlphaFoldDB" id="A0A6J8DMS0"/>
<dbReference type="InterPro" id="IPR018000">
    <property type="entry name" value="Neurotransmitter_ion_chnl_CS"/>
</dbReference>
<evidence type="ECO:0000313" key="5">
    <source>
        <dbReference type="Proteomes" id="UP000507470"/>
    </source>
</evidence>
<gene>
    <name evidence="4" type="ORF">MCOR_42167</name>
</gene>
<dbReference type="Gene3D" id="2.70.170.10">
    <property type="entry name" value="Neurotransmitter-gated ion-channel ligand-binding domain"/>
    <property type="match status" value="1"/>
</dbReference>
<dbReference type="InterPro" id="IPR036734">
    <property type="entry name" value="Neur_chan_lig-bd_sf"/>
</dbReference>
<name>A0A6J8DMS0_MYTCO</name>
<dbReference type="Pfam" id="PF02931">
    <property type="entry name" value="Neur_chan_LBD"/>
    <property type="match status" value="1"/>
</dbReference>
<comment type="subcellular location">
    <subcellularLocation>
        <location evidence="1">Membrane</location>
        <topology evidence="1">Multi-pass membrane protein</topology>
    </subcellularLocation>
</comment>
<sequence length="305" mass="34381">MRSPVLSVAAPSAKSNQPTWLSIPKGVCKLLQDFPKGVCKLLQDQINQHGSLSQREYANFCKIKSTNMALYPKGSMQTSARSNQSTWLSIPKGVCKLLQDQIKKHGSLSQREYANFCKIKSTNMALSQREYPSARSNQPTWLSIPKEYANLQDQINQHGSLSQGSMQTSARSNQPTWLSIPKGVCKLLQDQINQHGSLSQRDVSTEFWGLDKFRAIISFDGTVQYNFPTVMEVQCQVDVTKFPFDQQTCPLQFGSWIYTGKQLDMNLQNNQADLSELKQNVEWDVAGALAVKTHKILRLLSRPIH</sequence>
<dbReference type="GO" id="GO:0004888">
    <property type="term" value="F:transmembrane signaling receptor activity"/>
    <property type="evidence" value="ECO:0007669"/>
    <property type="project" value="InterPro"/>
</dbReference>
<accession>A0A6J8DMS0</accession>
<keyword evidence="5" id="KW-1185">Reference proteome</keyword>
<keyword evidence="2" id="KW-0472">Membrane</keyword>
<dbReference type="SUPFAM" id="SSF63712">
    <property type="entry name" value="Nicotinic receptor ligand binding domain-like"/>
    <property type="match status" value="1"/>
</dbReference>
<dbReference type="EMBL" id="CACVKT020007607">
    <property type="protein sequence ID" value="CAC5408801.1"/>
    <property type="molecule type" value="Genomic_DNA"/>
</dbReference>
<proteinExistence type="predicted"/>